<protein>
    <submittedName>
        <fullName evidence="2">Uncharacterized protein</fullName>
    </submittedName>
</protein>
<gene>
    <name evidence="2" type="ORF">GCM10022233_32650</name>
</gene>
<dbReference type="Proteomes" id="UP001499984">
    <property type="component" value="Unassembled WGS sequence"/>
</dbReference>
<reference evidence="3" key="1">
    <citation type="journal article" date="2019" name="Int. J. Syst. Evol. Microbiol.">
        <title>The Global Catalogue of Microorganisms (GCM) 10K type strain sequencing project: providing services to taxonomists for standard genome sequencing and annotation.</title>
        <authorList>
            <consortium name="The Broad Institute Genomics Platform"/>
            <consortium name="The Broad Institute Genome Sequencing Center for Infectious Disease"/>
            <person name="Wu L."/>
            <person name="Ma J."/>
        </authorList>
    </citation>
    <scope>NUCLEOTIDE SEQUENCE [LARGE SCALE GENOMIC DNA]</scope>
    <source>
        <strain evidence="3">JCM 16925</strain>
    </source>
</reference>
<keyword evidence="3" id="KW-1185">Reference proteome</keyword>
<feature type="region of interest" description="Disordered" evidence="1">
    <location>
        <begin position="1"/>
        <end position="63"/>
    </location>
</feature>
<dbReference type="EMBL" id="BAAAZY010000010">
    <property type="protein sequence ID" value="GAA4057683.1"/>
    <property type="molecule type" value="Genomic_DNA"/>
</dbReference>
<evidence type="ECO:0000313" key="2">
    <source>
        <dbReference type="EMBL" id="GAA4057683.1"/>
    </source>
</evidence>
<accession>A0ABP7V2H6</accession>
<proteinExistence type="predicted"/>
<evidence type="ECO:0000313" key="3">
    <source>
        <dbReference type="Proteomes" id="UP001499984"/>
    </source>
</evidence>
<name>A0ABP7V2H6_9ACTN</name>
<feature type="compositionally biased region" description="Gly residues" evidence="1">
    <location>
        <begin position="14"/>
        <end position="29"/>
    </location>
</feature>
<comment type="caution">
    <text evidence="2">The sequence shown here is derived from an EMBL/GenBank/DDBJ whole genome shotgun (WGS) entry which is preliminary data.</text>
</comment>
<evidence type="ECO:0000256" key="1">
    <source>
        <dbReference type="SAM" id="MobiDB-lite"/>
    </source>
</evidence>
<sequence length="63" mass="6274">MYQGADRALIEVKGNGGTHHNGGTTGYGGTHHHGGSRESTGDSGRPTAVTGAAADRSELILGA</sequence>
<organism evidence="2 3">
    <name type="scientific">Streptomyces shaanxiensis</name>
    <dbReference type="NCBI Taxonomy" id="653357"/>
    <lineage>
        <taxon>Bacteria</taxon>
        <taxon>Bacillati</taxon>
        <taxon>Actinomycetota</taxon>
        <taxon>Actinomycetes</taxon>
        <taxon>Kitasatosporales</taxon>
        <taxon>Streptomycetaceae</taxon>
        <taxon>Streptomyces</taxon>
    </lineage>
</organism>